<protein>
    <submittedName>
        <fullName evidence="4">26S proteasome regulatory subunit rpn12</fullName>
    </submittedName>
</protein>
<dbReference type="Pfam" id="PF10075">
    <property type="entry name" value="CSN8_PSD8_EIF3K"/>
    <property type="match status" value="1"/>
</dbReference>
<reference evidence="4" key="1">
    <citation type="journal article" date="2014" name="PLoS Genet.">
        <title>Signature Gene Expression Reveals Novel Clues to the Molecular Mechanisms of Dimorphic Transition in Penicillium marneffei.</title>
        <authorList>
            <person name="Yang E."/>
            <person name="Wang G."/>
            <person name="Cai J."/>
            <person name="Woo P.C."/>
            <person name="Lau S.K."/>
            <person name="Yuen K.-Y."/>
            <person name="Chow W.-N."/>
            <person name="Lin X."/>
        </authorList>
    </citation>
    <scope>NUCLEOTIDE SEQUENCE [LARGE SCALE GENOMIC DNA]</scope>
    <source>
        <strain evidence="4">PM1</strain>
    </source>
</reference>
<organism evidence="4">
    <name type="scientific">Talaromyces marneffei PM1</name>
    <dbReference type="NCBI Taxonomy" id="1077442"/>
    <lineage>
        <taxon>Eukaryota</taxon>
        <taxon>Fungi</taxon>
        <taxon>Dikarya</taxon>
        <taxon>Ascomycota</taxon>
        <taxon>Pezizomycotina</taxon>
        <taxon>Eurotiomycetes</taxon>
        <taxon>Eurotiomycetidae</taxon>
        <taxon>Eurotiales</taxon>
        <taxon>Trichocomaceae</taxon>
        <taxon>Talaromyces</taxon>
        <taxon>Talaromyces sect. Talaromyces</taxon>
    </lineage>
</organism>
<comment type="caution">
    <text evidence="4">The sequence shown here is derived from an EMBL/GenBank/DDBJ whole genome shotgun (WGS) entry which is preliminary data.</text>
</comment>
<dbReference type="GO" id="GO:0008541">
    <property type="term" value="C:proteasome regulatory particle, lid subcomplex"/>
    <property type="evidence" value="ECO:0007669"/>
    <property type="project" value="TreeGrafter"/>
</dbReference>
<sequence>MSDLKSLIAELHKSLDQKKLDKATEILSRAKRALLQHNVLFPSASTPAQVRSQAREILELGAITSLRQMDSPSFIRYYQQLQPFYDFERDTSSKSASKEASKTSQRSKITGLYLLLLLSSGDTSQFHTVLEGLIVEASLEGRSVEDDPFIKYPVELERSLMEGSYDKVWRATKSSEVPTEDFGLFSNVLVGTIRREIADCSETAYQSLPISNAKDLLFLESEGAVVAFAQECGWTLKDGRIYFPAQADVVAPVPETPGAVEPVQEGHRPEKGIALVSMSVIENTIGYARELETIV</sequence>
<dbReference type="PANTHER" id="PTHR12387">
    <property type="entry name" value="26S PROTEASOME NON-ATPASE REGULATORY SUBUNIT 8"/>
    <property type="match status" value="1"/>
</dbReference>
<proteinExistence type="inferred from homology"/>
<evidence type="ECO:0000256" key="2">
    <source>
        <dbReference type="ARBA" id="ARBA00022942"/>
    </source>
</evidence>
<feature type="domain" description="PCI" evidence="3">
    <location>
        <begin position="73"/>
        <end position="259"/>
    </location>
</feature>
<evidence type="ECO:0000313" key="4">
    <source>
        <dbReference type="EMBL" id="KFX50083.1"/>
    </source>
</evidence>
<dbReference type="FunFam" id="1.25.40.990:FF:000001">
    <property type="entry name" value="26S proteasome non-ATPase regulatory subunit"/>
    <property type="match status" value="1"/>
</dbReference>
<name>A0A093XXV7_TALMA</name>
<accession>A0A093XXV7</accession>
<evidence type="ECO:0000259" key="3">
    <source>
        <dbReference type="PROSITE" id="PS50250"/>
    </source>
</evidence>
<dbReference type="PANTHER" id="PTHR12387:SF0">
    <property type="entry name" value="26S PROTEASOME NON-ATPASE REGULATORY SUBUNIT 8"/>
    <property type="match status" value="1"/>
</dbReference>
<dbReference type="eggNOG" id="KOG3151">
    <property type="taxonomic scope" value="Eukaryota"/>
</dbReference>
<dbReference type="GO" id="GO:0043161">
    <property type="term" value="P:proteasome-mediated ubiquitin-dependent protein catabolic process"/>
    <property type="evidence" value="ECO:0007669"/>
    <property type="project" value="TreeGrafter"/>
</dbReference>
<dbReference type="GO" id="GO:0005634">
    <property type="term" value="C:nucleus"/>
    <property type="evidence" value="ECO:0007669"/>
    <property type="project" value="TreeGrafter"/>
</dbReference>
<dbReference type="AlphaFoldDB" id="A0A093XXV7"/>
<keyword evidence="2 4" id="KW-0647">Proteasome</keyword>
<gene>
    <name evidence="4" type="ORF">GQ26_0082490</name>
</gene>
<dbReference type="Gene3D" id="1.25.40.990">
    <property type="match status" value="1"/>
</dbReference>
<comment type="similarity">
    <text evidence="1">Belongs to the proteasome subunit S14 family.</text>
</comment>
<dbReference type="InterPro" id="IPR000717">
    <property type="entry name" value="PCI_dom"/>
</dbReference>
<dbReference type="GO" id="GO:0005829">
    <property type="term" value="C:cytosol"/>
    <property type="evidence" value="ECO:0007669"/>
    <property type="project" value="TreeGrafter"/>
</dbReference>
<dbReference type="InterPro" id="IPR033464">
    <property type="entry name" value="CSN8_PSD8_EIF3K"/>
</dbReference>
<dbReference type="InterPro" id="IPR006746">
    <property type="entry name" value="26S_Psome_Rpn12"/>
</dbReference>
<dbReference type="PROSITE" id="PS50250">
    <property type="entry name" value="PCI"/>
    <property type="match status" value="1"/>
</dbReference>
<evidence type="ECO:0000256" key="1">
    <source>
        <dbReference type="ARBA" id="ARBA00009627"/>
    </source>
</evidence>
<dbReference type="HOGENOM" id="CLU_046003_1_1_1"/>
<dbReference type="EMBL" id="JPOX01000008">
    <property type="protein sequence ID" value="KFX50083.1"/>
    <property type="molecule type" value="Genomic_DNA"/>
</dbReference>